<dbReference type="GO" id="GO:0004674">
    <property type="term" value="F:protein serine/threonine kinase activity"/>
    <property type="evidence" value="ECO:0007669"/>
    <property type="project" value="UniProtKB-KW"/>
</dbReference>
<dbReference type="InterPro" id="IPR003594">
    <property type="entry name" value="HATPase_dom"/>
</dbReference>
<feature type="domain" description="Histidine kinase/HSP90-like ATPase" evidence="2">
    <location>
        <begin position="19"/>
        <end position="135"/>
    </location>
</feature>
<gene>
    <name evidence="3" type="ORF">Pla175_40560</name>
</gene>
<sequence>MKEAWDWTVATSLPSRRGAHLPLMEDILERMASLGWSGRDFFAVQMALEESLANAIKHGNQCNEAKQVRVDCRCSRDKFRLEVEDEGAGFTPMGVADCTSEEGLEAACGRGMLLIQAYMDTVTHNEQGNLITMEKARAAAEPE</sequence>
<dbReference type="Gene3D" id="3.30.565.10">
    <property type="entry name" value="Histidine kinase-like ATPase, C-terminal domain"/>
    <property type="match status" value="1"/>
</dbReference>
<dbReference type="Pfam" id="PF13581">
    <property type="entry name" value="HATPase_c_2"/>
    <property type="match status" value="1"/>
</dbReference>
<proteinExistence type="predicted"/>
<dbReference type="SUPFAM" id="SSF55874">
    <property type="entry name" value="ATPase domain of HSP90 chaperone/DNA topoisomerase II/histidine kinase"/>
    <property type="match status" value="1"/>
</dbReference>
<evidence type="ECO:0000313" key="4">
    <source>
        <dbReference type="Proteomes" id="UP000317429"/>
    </source>
</evidence>
<dbReference type="EMBL" id="CP036291">
    <property type="protein sequence ID" value="QDU90647.1"/>
    <property type="molecule type" value="Genomic_DNA"/>
</dbReference>
<keyword evidence="1" id="KW-0723">Serine/threonine-protein kinase</keyword>
<dbReference type="CDD" id="cd16936">
    <property type="entry name" value="HATPase_RsbW-like"/>
    <property type="match status" value="1"/>
</dbReference>
<reference evidence="3 4" key="1">
    <citation type="submission" date="2019-02" db="EMBL/GenBank/DDBJ databases">
        <title>Deep-cultivation of Planctomycetes and their phenomic and genomic characterization uncovers novel biology.</title>
        <authorList>
            <person name="Wiegand S."/>
            <person name="Jogler M."/>
            <person name="Boedeker C."/>
            <person name="Pinto D."/>
            <person name="Vollmers J."/>
            <person name="Rivas-Marin E."/>
            <person name="Kohn T."/>
            <person name="Peeters S.H."/>
            <person name="Heuer A."/>
            <person name="Rast P."/>
            <person name="Oberbeckmann S."/>
            <person name="Bunk B."/>
            <person name="Jeske O."/>
            <person name="Meyerdierks A."/>
            <person name="Storesund J.E."/>
            <person name="Kallscheuer N."/>
            <person name="Luecker S."/>
            <person name="Lage O.M."/>
            <person name="Pohl T."/>
            <person name="Merkel B.J."/>
            <person name="Hornburger P."/>
            <person name="Mueller R.-W."/>
            <person name="Bruemmer F."/>
            <person name="Labrenz M."/>
            <person name="Spormann A.M."/>
            <person name="Op den Camp H."/>
            <person name="Overmann J."/>
            <person name="Amann R."/>
            <person name="Jetten M.S.M."/>
            <person name="Mascher T."/>
            <person name="Medema M.H."/>
            <person name="Devos D.P."/>
            <person name="Kaster A.-K."/>
            <person name="Ovreas L."/>
            <person name="Rohde M."/>
            <person name="Galperin M.Y."/>
            <person name="Jogler C."/>
        </authorList>
    </citation>
    <scope>NUCLEOTIDE SEQUENCE [LARGE SCALE GENOMIC DNA]</scope>
    <source>
        <strain evidence="3 4">Pla175</strain>
    </source>
</reference>
<keyword evidence="1" id="KW-0808">Transferase</keyword>
<dbReference type="InterPro" id="IPR050267">
    <property type="entry name" value="Anti-sigma-factor_SerPK"/>
</dbReference>
<dbReference type="KEGG" id="pnd:Pla175_40560"/>
<name>A0A518DGP6_9BACT</name>
<dbReference type="OrthoDB" id="9792240at2"/>
<keyword evidence="1" id="KW-0418">Kinase</keyword>
<keyword evidence="4" id="KW-1185">Reference proteome</keyword>
<protein>
    <submittedName>
        <fullName evidence="3">Anti-sigma F factor</fullName>
    </submittedName>
</protein>
<accession>A0A518DGP6</accession>
<dbReference type="RefSeq" id="WP_145289560.1">
    <property type="nucleotide sequence ID" value="NZ_CP036291.1"/>
</dbReference>
<evidence type="ECO:0000313" key="3">
    <source>
        <dbReference type="EMBL" id="QDU90647.1"/>
    </source>
</evidence>
<dbReference type="PANTHER" id="PTHR35526">
    <property type="entry name" value="ANTI-SIGMA-F FACTOR RSBW-RELATED"/>
    <property type="match status" value="1"/>
</dbReference>
<evidence type="ECO:0000256" key="1">
    <source>
        <dbReference type="ARBA" id="ARBA00022527"/>
    </source>
</evidence>
<dbReference type="AlphaFoldDB" id="A0A518DGP6"/>
<organism evidence="3 4">
    <name type="scientific">Pirellulimonas nuda</name>
    <dbReference type="NCBI Taxonomy" id="2528009"/>
    <lineage>
        <taxon>Bacteria</taxon>
        <taxon>Pseudomonadati</taxon>
        <taxon>Planctomycetota</taxon>
        <taxon>Planctomycetia</taxon>
        <taxon>Pirellulales</taxon>
        <taxon>Lacipirellulaceae</taxon>
        <taxon>Pirellulimonas</taxon>
    </lineage>
</organism>
<evidence type="ECO:0000259" key="2">
    <source>
        <dbReference type="Pfam" id="PF13581"/>
    </source>
</evidence>
<dbReference type="Proteomes" id="UP000317429">
    <property type="component" value="Chromosome"/>
</dbReference>
<dbReference type="InterPro" id="IPR036890">
    <property type="entry name" value="HATPase_C_sf"/>
</dbReference>
<dbReference type="PANTHER" id="PTHR35526:SF3">
    <property type="entry name" value="ANTI-SIGMA-F FACTOR RSBW"/>
    <property type="match status" value="1"/>
</dbReference>